<dbReference type="InterPro" id="IPR001915">
    <property type="entry name" value="Peptidase_M48"/>
</dbReference>
<dbReference type="Pfam" id="PF01435">
    <property type="entry name" value="Peptidase_M48"/>
    <property type="match status" value="1"/>
</dbReference>
<feature type="transmembrane region" description="Helical" evidence="15">
    <location>
        <begin position="6"/>
        <end position="23"/>
    </location>
</feature>
<accession>A0ABD3AZW2</accession>
<dbReference type="InterPro" id="IPR032456">
    <property type="entry name" value="Peptidase_M48_N"/>
</dbReference>
<dbReference type="EMBL" id="JBJUIK010000001">
    <property type="protein sequence ID" value="KAL3536790.1"/>
    <property type="molecule type" value="Genomic_DNA"/>
</dbReference>
<dbReference type="GO" id="GO:0004222">
    <property type="term" value="F:metalloendopeptidase activity"/>
    <property type="evidence" value="ECO:0007669"/>
    <property type="project" value="UniProtKB-UniRule"/>
</dbReference>
<dbReference type="FunFam" id="3.30.2010.10:FF:000005">
    <property type="entry name" value="CAAX prenyl protease"/>
    <property type="match status" value="1"/>
</dbReference>
<evidence type="ECO:0000256" key="15">
    <source>
        <dbReference type="RuleBase" id="RU366005"/>
    </source>
</evidence>
<proteinExistence type="inferred from homology"/>
<keyword evidence="5 15" id="KW-0378">Hydrolase</keyword>
<feature type="transmembrane region" description="Helical" evidence="15">
    <location>
        <begin position="181"/>
        <end position="203"/>
    </location>
</feature>
<evidence type="ECO:0000256" key="11">
    <source>
        <dbReference type="ARBA" id="ARBA00044456"/>
    </source>
</evidence>
<sequence>MAFPFMEAVVCFMILMYFLESYLDLRQHAALKLPTLPKTLVGVISQDKFEKSRAYSLDKSNFHFVHEFVTIVMDSAILFFGILPWFWKKSGNFLVLAGLDAENEIFHTLAFLAGVMFWSQITDLPFSLYSTFVIEERHGFNKQTVWLFFRDMIKGIALSVVIGPPIVAAIIIIVQKGGPYLAIYLWGFMFVLSLVMMTLYPILIAPLFNKFTPLPDGELRVKIEKLASSLKFPLKKLFVVDGSTRSSHSNAYMYGFFKNKRIVLYDTLLQQCKNDEEVVAVIAHELGHWKLNHTMYSFIAVQILTFLQFGGYTLVRNSKDLFQSFGFDTQPVLIGLIIFQHTVIPIQHLVSFGLNLVSRSFEFQADAFAKKLGYSSPLRAGLVKLQEENLSAMNTDPWYTAYHYSHPPLVERLAALDEPEKKVD</sequence>
<evidence type="ECO:0000259" key="16">
    <source>
        <dbReference type="Pfam" id="PF01435"/>
    </source>
</evidence>
<dbReference type="InterPro" id="IPR027057">
    <property type="entry name" value="CAXX_Prtase_1"/>
</dbReference>
<evidence type="ECO:0000256" key="7">
    <source>
        <dbReference type="ARBA" id="ARBA00022833"/>
    </source>
</evidence>
<evidence type="ECO:0000313" key="18">
    <source>
        <dbReference type="EMBL" id="KAL3536790.1"/>
    </source>
</evidence>
<comment type="caution">
    <text evidence="15">Lacks conserved residue(s) required for the propagation of feature annotation.</text>
</comment>
<keyword evidence="4 14" id="KW-0479">Metal-binding</keyword>
<name>A0ABD3AZW2_9GENT</name>
<feature type="binding site" evidence="14">
    <location>
        <position position="284"/>
    </location>
    <ligand>
        <name>Zn(2+)</name>
        <dbReference type="ChEBI" id="CHEBI:29105"/>
        <note>catalytic</note>
    </ligand>
</feature>
<keyword evidence="9 15" id="KW-0482">Metalloprotease</keyword>
<keyword evidence="6 15" id="KW-0256">Endoplasmic reticulum</keyword>
<comment type="caution">
    <text evidence="18">The sequence shown here is derived from an EMBL/GenBank/DDBJ whole genome shotgun (WGS) entry which is preliminary data.</text>
</comment>
<evidence type="ECO:0000256" key="2">
    <source>
        <dbReference type="ARBA" id="ARBA00022670"/>
    </source>
</evidence>
<keyword evidence="7 14" id="KW-0862">Zinc</keyword>
<dbReference type="GO" id="GO:0046872">
    <property type="term" value="F:metal ion binding"/>
    <property type="evidence" value="ECO:0007669"/>
    <property type="project" value="UniProtKB-UniRule"/>
</dbReference>
<dbReference type="PANTHER" id="PTHR10120">
    <property type="entry name" value="CAAX PRENYL PROTEASE 1"/>
    <property type="match status" value="1"/>
</dbReference>
<evidence type="ECO:0000259" key="17">
    <source>
        <dbReference type="Pfam" id="PF16491"/>
    </source>
</evidence>
<keyword evidence="19" id="KW-1185">Reference proteome</keyword>
<feature type="domain" description="Peptidase M48" evidence="16">
    <location>
        <begin position="214"/>
        <end position="419"/>
    </location>
</feature>
<comment type="catalytic activity">
    <reaction evidence="11 15">
        <text>Hydrolyzes the peptide bond -P2-(S-farnesyl or geranylgeranyl)C-P1'-P2'-P3'-COOH where P1' and P2' are amino acids with aliphatic side chains and P3' is any C-terminal residue.</text>
        <dbReference type="EC" id="3.4.24.84"/>
    </reaction>
</comment>
<evidence type="ECO:0000256" key="14">
    <source>
        <dbReference type="PIRSR" id="PIRSR627057-2"/>
    </source>
</evidence>
<dbReference type="CDD" id="cd07343">
    <property type="entry name" value="M48A_Zmpste24p_like"/>
    <property type="match status" value="1"/>
</dbReference>
<protein>
    <recommendedName>
        <fullName evidence="15">CAAX prenyl protease</fullName>
        <ecNumber evidence="15">3.4.24.84</ecNumber>
    </recommendedName>
</protein>
<comment type="cofactor">
    <cofactor evidence="14 15">
        <name>Zn(2+)</name>
        <dbReference type="ChEBI" id="CHEBI:29105"/>
    </cofactor>
    <text evidence="14 15">Binds 1 zinc ion per subunit.</text>
</comment>
<feature type="transmembrane region" description="Helical" evidence="15">
    <location>
        <begin position="155"/>
        <end position="175"/>
    </location>
</feature>
<comment type="subcellular location">
    <subcellularLocation>
        <location evidence="1 15">Endoplasmic reticulum membrane</location>
        <topology evidence="1 15">Multi-pass membrane protein</topology>
    </subcellularLocation>
</comment>
<feature type="domain" description="CAAX prenyl protease 1 N-terminal" evidence="17">
    <location>
        <begin position="27"/>
        <end position="210"/>
    </location>
</feature>
<keyword evidence="3 15" id="KW-0812">Transmembrane</keyword>
<evidence type="ECO:0000256" key="12">
    <source>
        <dbReference type="ARBA" id="ARBA00060927"/>
    </source>
</evidence>
<feature type="binding site" evidence="14">
    <location>
        <position position="362"/>
    </location>
    <ligand>
        <name>Zn(2+)</name>
        <dbReference type="ChEBI" id="CHEBI:29105"/>
        <note>catalytic</note>
    </ligand>
</feature>
<reference evidence="18 19" key="1">
    <citation type="submission" date="2024-11" db="EMBL/GenBank/DDBJ databases">
        <title>A near-complete genome assembly of Cinchona calisaya.</title>
        <authorList>
            <person name="Lian D.C."/>
            <person name="Zhao X.W."/>
            <person name="Wei L."/>
        </authorList>
    </citation>
    <scope>NUCLEOTIDE SEQUENCE [LARGE SCALE GENOMIC DNA]</scope>
    <source>
        <tissue evidence="18">Nenye</tissue>
    </source>
</reference>
<feature type="transmembrane region" description="Helical" evidence="15">
    <location>
        <begin position="68"/>
        <end position="87"/>
    </location>
</feature>
<keyword evidence="2 15" id="KW-0645">Protease</keyword>
<evidence type="ECO:0000256" key="8">
    <source>
        <dbReference type="ARBA" id="ARBA00022989"/>
    </source>
</evidence>
<evidence type="ECO:0000256" key="3">
    <source>
        <dbReference type="ARBA" id="ARBA00022692"/>
    </source>
</evidence>
<evidence type="ECO:0000256" key="5">
    <source>
        <dbReference type="ARBA" id="ARBA00022801"/>
    </source>
</evidence>
<evidence type="ECO:0000256" key="13">
    <source>
        <dbReference type="PIRSR" id="PIRSR627057-1"/>
    </source>
</evidence>
<evidence type="ECO:0000256" key="9">
    <source>
        <dbReference type="ARBA" id="ARBA00023049"/>
    </source>
</evidence>
<evidence type="ECO:0000256" key="1">
    <source>
        <dbReference type="ARBA" id="ARBA00004477"/>
    </source>
</evidence>
<dbReference type="Pfam" id="PF16491">
    <property type="entry name" value="Peptidase_M48_N"/>
    <property type="match status" value="1"/>
</dbReference>
<evidence type="ECO:0000256" key="10">
    <source>
        <dbReference type="ARBA" id="ARBA00023136"/>
    </source>
</evidence>
<comment type="similarity">
    <text evidence="12 15">Belongs to the peptidase M48A family.</text>
</comment>
<evidence type="ECO:0000313" key="19">
    <source>
        <dbReference type="Proteomes" id="UP001630127"/>
    </source>
</evidence>
<evidence type="ECO:0000256" key="4">
    <source>
        <dbReference type="ARBA" id="ARBA00022723"/>
    </source>
</evidence>
<dbReference type="GO" id="GO:0071586">
    <property type="term" value="P:CAAX-box protein processing"/>
    <property type="evidence" value="ECO:0007669"/>
    <property type="project" value="UniProtKB-UniRule"/>
</dbReference>
<comment type="function">
    <text evidence="15">Proteolytically removes the C-terminal three residues of farnesylated proteins.</text>
</comment>
<keyword evidence="10 15" id="KW-0472">Membrane</keyword>
<dbReference type="Proteomes" id="UP001630127">
    <property type="component" value="Unassembled WGS sequence"/>
</dbReference>
<evidence type="ECO:0000256" key="6">
    <source>
        <dbReference type="ARBA" id="ARBA00022824"/>
    </source>
</evidence>
<keyword evidence="8 15" id="KW-1133">Transmembrane helix</keyword>
<feature type="active site" evidence="13">
    <location>
        <position position="285"/>
    </location>
</feature>
<organism evidence="18 19">
    <name type="scientific">Cinchona calisaya</name>
    <dbReference type="NCBI Taxonomy" id="153742"/>
    <lineage>
        <taxon>Eukaryota</taxon>
        <taxon>Viridiplantae</taxon>
        <taxon>Streptophyta</taxon>
        <taxon>Embryophyta</taxon>
        <taxon>Tracheophyta</taxon>
        <taxon>Spermatophyta</taxon>
        <taxon>Magnoliopsida</taxon>
        <taxon>eudicotyledons</taxon>
        <taxon>Gunneridae</taxon>
        <taxon>Pentapetalae</taxon>
        <taxon>asterids</taxon>
        <taxon>lamiids</taxon>
        <taxon>Gentianales</taxon>
        <taxon>Rubiaceae</taxon>
        <taxon>Cinchonoideae</taxon>
        <taxon>Cinchoneae</taxon>
        <taxon>Cinchona</taxon>
    </lineage>
</organism>
<dbReference type="EC" id="3.4.24.84" evidence="15"/>
<dbReference type="Gene3D" id="3.30.2010.10">
    <property type="entry name" value="Metalloproteases ('zincins'), catalytic domain"/>
    <property type="match status" value="1"/>
</dbReference>
<feature type="active site" description="Proton donor" evidence="13">
    <location>
        <position position="366"/>
    </location>
</feature>
<gene>
    <name evidence="18" type="ORF">ACH5RR_000156</name>
</gene>
<feature type="binding site" evidence="14">
    <location>
        <position position="288"/>
    </location>
    <ligand>
        <name>Zn(2+)</name>
        <dbReference type="ChEBI" id="CHEBI:29105"/>
        <note>catalytic</note>
    </ligand>
</feature>
<dbReference type="AlphaFoldDB" id="A0ABD3AZW2"/>
<dbReference type="GO" id="GO:0005789">
    <property type="term" value="C:endoplasmic reticulum membrane"/>
    <property type="evidence" value="ECO:0007669"/>
    <property type="project" value="UniProtKB-SubCell"/>
</dbReference>